<dbReference type="AlphaFoldDB" id="A0A146EZ16"/>
<feature type="region of interest" description="Disordered" evidence="4">
    <location>
        <begin position="181"/>
        <end position="215"/>
    </location>
</feature>
<dbReference type="PROSITE" id="PS50896">
    <property type="entry name" value="LISH"/>
    <property type="match status" value="1"/>
</dbReference>
<dbReference type="Proteomes" id="UP000075230">
    <property type="component" value="Unassembled WGS sequence"/>
</dbReference>
<evidence type="ECO:0000259" key="5">
    <source>
        <dbReference type="PROSITE" id="PS50897"/>
    </source>
</evidence>
<reference evidence="7" key="2">
    <citation type="submission" date="2016-02" db="EMBL/GenBank/DDBJ databases">
        <title>Genome sequencing of Aspergillus luchuensis NBRC 4314.</title>
        <authorList>
            <person name="Yamada O."/>
        </authorList>
    </citation>
    <scope>NUCLEOTIDE SEQUENCE [LARGE SCALE GENOMIC DNA]</scope>
    <source>
        <strain evidence="7">RIB 2604</strain>
    </source>
</reference>
<feature type="region of interest" description="Disordered" evidence="4">
    <location>
        <begin position="1"/>
        <end position="42"/>
    </location>
</feature>
<dbReference type="InterPro" id="IPR024964">
    <property type="entry name" value="CTLH/CRA"/>
</dbReference>
<dbReference type="InterPro" id="IPR006595">
    <property type="entry name" value="CTLH_C"/>
</dbReference>
<organism evidence="6 7">
    <name type="scientific">Aspergillus kawachii</name>
    <name type="common">White koji mold</name>
    <name type="synonym">Aspergillus awamori var. kawachi</name>
    <dbReference type="NCBI Taxonomy" id="1069201"/>
    <lineage>
        <taxon>Eukaryota</taxon>
        <taxon>Fungi</taxon>
        <taxon>Dikarya</taxon>
        <taxon>Ascomycota</taxon>
        <taxon>Pezizomycotina</taxon>
        <taxon>Eurotiomycetes</taxon>
        <taxon>Eurotiomycetidae</taxon>
        <taxon>Eurotiales</taxon>
        <taxon>Aspergillaceae</taxon>
        <taxon>Aspergillus</taxon>
        <taxon>Aspergillus subgen. Circumdati</taxon>
    </lineage>
</organism>
<dbReference type="Gene3D" id="2.60.120.920">
    <property type="match status" value="2"/>
</dbReference>
<feature type="compositionally biased region" description="Low complexity" evidence="4">
    <location>
        <begin position="197"/>
        <end position="212"/>
    </location>
</feature>
<feature type="region of interest" description="Disordered" evidence="4">
    <location>
        <begin position="89"/>
        <end position="108"/>
    </location>
</feature>
<dbReference type="InterPro" id="IPR050618">
    <property type="entry name" value="Ubq-SigPath_Reg"/>
</dbReference>
<dbReference type="SMART" id="SM00757">
    <property type="entry name" value="CRA"/>
    <property type="match status" value="1"/>
</dbReference>
<dbReference type="InterPro" id="IPR006594">
    <property type="entry name" value="LisH"/>
</dbReference>
<gene>
    <name evidence="6" type="ORF">RIB2604_00301170</name>
</gene>
<reference evidence="6 7" key="1">
    <citation type="journal article" date="2016" name="DNA Res.">
        <title>Genome sequence of Aspergillus luchuensis NBRC 4314.</title>
        <authorList>
            <person name="Yamada O."/>
            <person name="Machida M."/>
            <person name="Hosoyama A."/>
            <person name="Goto M."/>
            <person name="Takahashi T."/>
            <person name="Futagami T."/>
            <person name="Yamagata Y."/>
            <person name="Takeuchi M."/>
            <person name="Kobayashi T."/>
            <person name="Koike H."/>
            <person name="Abe K."/>
            <person name="Asai K."/>
            <person name="Arita M."/>
            <person name="Fujita N."/>
            <person name="Fukuda K."/>
            <person name="Higa K."/>
            <person name="Horikawa H."/>
            <person name="Ishikawa T."/>
            <person name="Jinno K."/>
            <person name="Kato Y."/>
            <person name="Kirimura K."/>
            <person name="Mizutani O."/>
            <person name="Nakasone K."/>
            <person name="Sano M."/>
            <person name="Shiraishi Y."/>
            <person name="Tsukahara M."/>
            <person name="Gomi K."/>
        </authorList>
    </citation>
    <scope>NUCLEOTIDE SEQUENCE [LARGE SCALE GENOMIC DNA]</scope>
    <source>
        <strain evidence="6 7">RIB 2604</strain>
    </source>
</reference>
<dbReference type="InterPro" id="IPR013144">
    <property type="entry name" value="CRA_dom"/>
</dbReference>
<proteinExistence type="predicted"/>
<evidence type="ECO:0000256" key="1">
    <source>
        <dbReference type="ARBA" id="ARBA00002343"/>
    </source>
</evidence>
<dbReference type="Pfam" id="PF10607">
    <property type="entry name" value="CTLH"/>
    <property type="match status" value="1"/>
</dbReference>
<evidence type="ECO:0000256" key="4">
    <source>
        <dbReference type="SAM" id="MobiDB-lite"/>
    </source>
</evidence>
<dbReference type="EMBL" id="BCWF01000003">
    <property type="protein sequence ID" value="GAT19019.1"/>
    <property type="molecule type" value="Genomic_DNA"/>
</dbReference>
<dbReference type="SUPFAM" id="SSF49899">
    <property type="entry name" value="Concanavalin A-like lectins/glucanases"/>
    <property type="match status" value="1"/>
</dbReference>
<evidence type="ECO:0000256" key="2">
    <source>
        <dbReference type="ARBA" id="ARBA00017917"/>
    </source>
</evidence>
<dbReference type="InterPro" id="IPR043136">
    <property type="entry name" value="B30.2/SPRY_sf"/>
</dbReference>
<protein>
    <recommendedName>
        <fullName evidence="3">Protein FYV10</fullName>
    </recommendedName>
    <alternativeName>
        <fullName evidence="2">Protein fyv10</fullName>
    </alternativeName>
</protein>
<dbReference type="InterPro" id="IPR013320">
    <property type="entry name" value="ConA-like_dom_sf"/>
</dbReference>
<evidence type="ECO:0000256" key="3">
    <source>
        <dbReference type="ARBA" id="ARBA00018741"/>
    </source>
</evidence>
<accession>A0A146EZ16</accession>
<dbReference type="VEuPathDB" id="FungiDB:ASPFODRAFT_64887"/>
<sequence length="658" mass="72050">MTDASFPPSGGAPRAAAALTTSTTTASTTAATTTTTTSSSTPSTYNYYSNIPSISSIPRRSSYASVLSGTAALSPPTFSNHPFSPFSPSLSTSTASYPPPPPFSPDARLLRPSAAVDAEMQMNSSWRSSPGDSLPPYSRKFANLARFDPCYHNPGAFTDSPTPSFTPSYLQNSRYVSRLDAARRAKHAAQRDGAIPSSTSNNLSTSSSQASLPRIAPSHRGMTYDIIEREPPSDDDHLLPLPSRWSDDDKFTGLELGNGGLEVRYTGPVNKHEHEAAAVRADNPMPPQCGIYYFEITILSKPKEGYAEATLYPYGSSGNAFRELRNLKVYPSVGMKKQPPVHLVVNFGQQPFMFDIDDMVKKEKSLIHSEIALTSTANLQPPLDESGLLQELVAQFLAHDGYVETARAFAEEVAAESTALENGRQAPLKKYEVEEDVEAINRQKIRAAILEGDIDKALKYTNAYYANVLQTYPQIHFKLRCRKFLEMMRRCNESSPSPSKRGKSSNGLSDSSAVFDQEMELDEQLQEGDGYEADGMDMEETESTARSNELLTEAVQYGQQLFLDYPPEERGGDRKMLDDIFSLVAYQDARRSVHGHYLDPAGRIAVAEELNSAILVSLGKSSSAALERLYQQTEVLVNEISEEGGAGAFINVRNDLLL</sequence>
<feature type="compositionally biased region" description="Low complexity" evidence="4">
    <location>
        <begin position="15"/>
        <end position="42"/>
    </location>
</feature>
<evidence type="ECO:0000313" key="7">
    <source>
        <dbReference type="Proteomes" id="UP000075230"/>
    </source>
</evidence>
<name>A0A146EZ16_ASPKA</name>
<evidence type="ECO:0000313" key="6">
    <source>
        <dbReference type="EMBL" id="GAT19019.1"/>
    </source>
</evidence>
<dbReference type="SMART" id="SM00668">
    <property type="entry name" value="CTLH"/>
    <property type="match status" value="1"/>
</dbReference>
<comment type="caution">
    <text evidence="6">The sequence shown here is derived from an EMBL/GenBank/DDBJ whole genome shotgun (WGS) entry which is preliminary data.</text>
</comment>
<dbReference type="PANTHER" id="PTHR12864">
    <property type="entry name" value="RAN BINDING PROTEIN 9-RELATED"/>
    <property type="match status" value="1"/>
</dbReference>
<comment type="function">
    <text evidence="1">Involved in the proteasome-dependent degradation of fructose-1,6-bisphosphatase.</text>
</comment>
<feature type="domain" description="CTLH" evidence="5">
    <location>
        <begin position="438"/>
        <end position="495"/>
    </location>
</feature>
<dbReference type="PROSITE" id="PS50897">
    <property type="entry name" value="CTLH"/>
    <property type="match status" value="1"/>
</dbReference>